<dbReference type="Gene3D" id="3.30.2310.20">
    <property type="entry name" value="RelE-like"/>
    <property type="match status" value="1"/>
</dbReference>
<evidence type="ECO:0000313" key="1">
    <source>
        <dbReference type="EMBL" id="KKT63592.1"/>
    </source>
</evidence>
<dbReference type="InterPro" id="IPR035093">
    <property type="entry name" value="RelE/ParE_toxin_dom_sf"/>
</dbReference>
<dbReference type="Proteomes" id="UP000033945">
    <property type="component" value="Unassembled WGS sequence"/>
</dbReference>
<evidence type="ECO:0000313" key="2">
    <source>
        <dbReference type="Proteomes" id="UP000033945"/>
    </source>
</evidence>
<comment type="caution">
    <text evidence="1">The sequence shown here is derived from an EMBL/GenBank/DDBJ whole genome shotgun (WGS) entry which is preliminary data.</text>
</comment>
<name>A0A0G1L4U2_9BACT</name>
<gene>
    <name evidence="1" type="ORF">UW55_C0002G0057</name>
</gene>
<dbReference type="AlphaFoldDB" id="A0A0G1L4U2"/>
<sequence>MQIRPINELVKKQLAKWKLSRKFEKQIRIFEVDPSHTSLNTEKLEPKSVGLYSFRIDKKYRAMFRIRDGIAEIVHITKHYQQ</sequence>
<dbReference type="EMBL" id="LCIT01000002">
    <property type="protein sequence ID" value="KKT63592.1"/>
    <property type="molecule type" value="Genomic_DNA"/>
</dbReference>
<dbReference type="SUPFAM" id="SSF143011">
    <property type="entry name" value="RelE-like"/>
    <property type="match status" value="1"/>
</dbReference>
<reference evidence="1 2" key="1">
    <citation type="journal article" date="2015" name="Nature">
        <title>rRNA introns, odd ribosomes, and small enigmatic genomes across a large radiation of phyla.</title>
        <authorList>
            <person name="Brown C.T."/>
            <person name="Hug L.A."/>
            <person name="Thomas B.C."/>
            <person name="Sharon I."/>
            <person name="Castelle C.J."/>
            <person name="Singh A."/>
            <person name="Wilkins M.J."/>
            <person name="Williams K.H."/>
            <person name="Banfield J.F."/>
        </authorList>
    </citation>
    <scope>NUCLEOTIDE SEQUENCE [LARGE SCALE GENOMIC DNA]</scope>
</reference>
<protein>
    <submittedName>
        <fullName evidence="1">Uncharacterized protein</fullName>
    </submittedName>
</protein>
<proteinExistence type="predicted"/>
<accession>A0A0G1L4U2</accession>
<organism evidence="1 2">
    <name type="scientific">Candidatus Giovannonibacteria bacterium GW2011_GWA2_44_26</name>
    <dbReference type="NCBI Taxonomy" id="1618648"/>
    <lineage>
        <taxon>Bacteria</taxon>
        <taxon>Candidatus Giovannoniibacteriota</taxon>
    </lineage>
</organism>